<dbReference type="Gene3D" id="2.160.20.10">
    <property type="entry name" value="Single-stranded right-handed beta-helix, Pectin lyase-like"/>
    <property type="match status" value="1"/>
</dbReference>
<dbReference type="Gene3D" id="1.20.140.40">
    <property type="entry name" value="Invertase/pectin methylesterase inhibitor family protein"/>
    <property type="match status" value="1"/>
</dbReference>
<evidence type="ECO:0000256" key="11">
    <source>
        <dbReference type="ARBA" id="ARBA00047928"/>
    </source>
</evidence>
<dbReference type="PROSITE" id="PS00503">
    <property type="entry name" value="PECTINESTERASE_2"/>
    <property type="match status" value="1"/>
</dbReference>
<keyword evidence="14" id="KW-0961">Cell wall biogenesis/degradation</keyword>
<evidence type="ECO:0000313" key="18">
    <source>
        <dbReference type="Proteomes" id="UP001374535"/>
    </source>
</evidence>
<evidence type="ECO:0000259" key="16">
    <source>
        <dbReference type="SMART" id="SM00856"/>
    </source>
</evidence>
<dbReference type="Proteomes" id="UP001374535">
    <property type="component" value="Chromosome 8"/>
</dbReference>
<dbReference type="SUPFAM" id="SSF51126">
    <property type="entry name" value="Pectin lyase-like"/>
    <property type="match status" value="1"/>
</dbReference>
<keyword evidence="9" id="KW-1015">Disulfide bond</keyword>
<proteinExistence type="inferred from homology"/>
<protein>
    <recommendedName>
        <fullName evidence="5 14">Pectinesterase</fullName>
        <ecNumber evidence="5 14">3.1.1.11</ecNumber>
    </recommendedName>
</protein>
<evidence type="ECO:0000256" key="8">
    <source>
        <dbReference type="ARBA" id="ARBA00023085"/>
    </source>
</evidence>
<evidence type="ECO:0000256" key="10">
    <source>
        <dbReference type="ARBA" id="ARBA00023180"/>
    </source>
</evidence>
<keyword evidence="15" id="KW-0812">Transmembrane</keyword>
<feature type="active site" evidence="13">
    <location>
        <position position="475"/>
    </location>
</feature>
<keyword evidence="15" id="KW-1133">Transmembrane helix</keyword>
<organism evidence="17 18">
    <name type="scientific">Vigna mungo</name>
    <name type="common">Black gram</name>
    <name type="synonym">Phaseolus mungo</name>
    <dbReference type="NCBI Taxonomy" id="3915"/>
    <lineage>
        <taxon>Eukaryota</taxon>
        <taxon>Viridiplantae</taxon>
        <taxon>Streptophyta</taxon>
        <taxon>Embryophyta</taxon>
        <taxon>Tracheophyta</taxon>
        <taxon>Spermatophyta</taxon>
        <taxon>Magnoliopsida</taxon>
        <taxon>eudicotyledons</taxon>
        <taxon>Gunneridae</taxon>
        <taxon>Pentapetalae</taxon>
        <taxon>rosids</taxon>
        <taxon>fabids</taxon>
        <taxon>Fabales</taxon>
        <taxon>Fabaceae</taxon>
        <taxon>Papilionoideae</taxon>
        <taxon>50 kb inversion clade</taxon>
        <taxon>NPAAA clade</taxon>
        <taxon>indigoferoid/millettioid clade</taxon>
        <taxon>Phaseoleae</taxon>
        <taxon>Vigna</taxon>
    </lineage>
</organism>
<comment type="catalytic activity">
    <reaction evidence="11 14">
        <text>[(1-&gt;4)-alpha-D-galacturonosyl methyl ester](n) + n H2O = [(1-&gt;4)-alpha-D-galacturonosyl](n) + n methanol + n H(+)</text>
        <dbReference type="Rhea" id="RHEA:22380"/>
        <dbReference type="Rhea" id="RHEA-COMP:14570"/>
        <dbReference type="Rhea" id="RHEA-COMP:14573"/>
        <dbReference type="ChEBI" id="CHEBI:15377"/>
        <dbReference type="ChEBI" id="CHEBI:15378"/>
        <dbReference type="ChEBI" id="CHEBI:17790"/>
        <dbReference type="ChEBI" id="CHEBI:140522"/>
        <dbReference type="ChEBI" id="CHEBI:140523"/>
        <dbReference type="EC" id="3.1.1.11"/>
    </reaction>
</comment>
<evidence type="ECO:0000256" key="3">
    <source>
        <dbReference type="ARBA" id="ARBA00006027"/>
    </source>
</evidence>
<sequence length="652" mass="72692">PSRTSLGLGIRLTCAAASLRQPPPLLKRAANAVKKMKIHGGIKGSPISMKQAAAVHSSPPLSPFFDWILTMKTELYILEMSERNVDKRKKIIIGVSTLFLAAVVGAIVIGINLNESGSNGNSSKGYVASSVKAVQTLCSPTNYKKECEENLMTGVGDRTTTDPFELIKFAFNITMKEITDKFKEMNILHDIEKEPRAKMALETCKQLMNLSVSELERSFIGMSEFNLMSVDKIFMNLKVWLSGALTYQDTCLDQFENTTSDAGKKMQDLLTTSMHMTSNGLSIISALSDTFTNLNATKLLGRRLLQDSEPPYGGLNETLILNRKPNVTVAKDGSGDFKTINEALNKVPKKNKTPFVIYIKEGIYQEYVEVKKNMTHVVFIGDGGKKTRITGNKNYIDGVTTYKTATVAIQGDNFVGMNMGFENSAGAEKHQAVALRVQADKSVFYNCSMDGYQDTLYVHTLRQYYRDCTISGTIDFVFGNALAVFQNCTFVIRKPMKNQQCIVTAQGRKEKEEPSAIVIQGGSIVADPEYYPVRFDNKAYLARPWKTYSKTIFMDTYIEDLIQGEGYMPWQTLEGPTGMDTCFYAEYHNTGPGSDKSKRVNWNGILNLNSKAARLFSPSKFFHGLDWVRATGVPCFHGVPPHYRHKNTTLTW</sequence>
<keyword evidence="8 14" id="KW-0063">Aspartyl esterase</keyword>
<dbReference type="SMART" id="SM00856">
    <property type="entry name" value="PMEI"/>
    <property type="match status" value="1"/>
</dbReference>
<dbReference type="AlphaFoldDB" id="A0AAQ3MYS0"/>
<keyword evidence="18" id="KW-1185">Reference proteome</keyword>
<evidence type="ECO:0000256" key="4">
    <source>
        <dbReference type="ARBA" id="ARBA00007786"/>
    </source>
</evidence>
<dbReference type="PANTHER" id="PTHR31707">
    <property type="entry name" value="PECTINESTERASE"/>
    <property type="match status" value="1"/>
</dbReference>
<dbReference type="CDD" id="cd15798">
    <property type="entry name" value="PMEI-like_3"/>
    <property type="match status" value="1"/>
</dbReference>
<dbReference type="FunFam" id="1.20.140.40:FF:000001">
    <property type="entry name" value="Pectinesterase"/>
    <property type="match status" value="1"/>
</dbReference>
<keyword evidence="10" id="KW-0325">Glycoprotein</keyword>
<evidence type="ECO:0000256" key="6">
    <source>
        <dbReference type="ARBA" id="ARBA00022512"/>
    </source>
</evidence>
<dbReference type="Pfam" id="PF04043">
    <property type="entry name" value="PMEI"/>
    <property type="match status" value="1"/>
</dbReference>
<feature type="domain" description="Pectinesterase inhibitor" evidence="16">
    <location>
        <begin position="129"/>
        <end position="283"/>
    </location>
</feature>
<dbReference type="SUPFAM" id="SSF101148">
    <property type="entry name" value="Plant invertase/pectin methylesterase inhibitor"/>
    <property type="match status" value="1"/>
</dbReference>
<dbReference type="GO" id="GO:0004857">
    <property type="term" value="F:enzyme inhibitor activity"/>
    <property type="evidence" value="ECO:0007669"/>
    <property type="project" value="InterPro"/>
</dbReference>
<reference evidence="17 18" key="1">
    <citation type="journal article" date="2023" name="Life. Sci Alliance">
        <title>Evolutionary insights into 3D genome organization and epigenetic landscape of Vigna mungo.</title>
        <authorList>
            <person name="Junaid A."/>
            <person name="Singh B."/>
            <person name="Bhatia S."/>
        </authorList>
    </citation>
    <scope>NUCLEOTIDE SEQUENCE [LARGE SCALE GENOMIC DNA]</scope>
    <source>
        <strain evidence="17">Urdbean</strain>
    </source>
</reference>
<dbReference type="EC" id="3.1.1.11" evidence="5 14"/>
<comment type="subcellular location">
    <subcellularLocation>
        <location evidence="1 14">Secreted</location>
        <location evidence="1 14">Cell wall</location>
    </subcellularLocation>
</comment>
<name>A0AAQ3MYS0_VIGMU</name>
<dbReference type="InterPro" id="IPR018040">
    <property type="entry name" value="Pectinesterase_Tyr_AS"/>
</dbReference>
<dbReference type="GO" id="GO:0030599">
    <property type="term" value="F:pectinesterase activity"/>
    <property type="evidence" value="ECO:0007669"/>
    <property type="project" value="UniProtKB-UniRule"/>
</dbReference>
<evidence type="ECO:0000256" key="14">
    <source>
        <dbReference type="RuleBase" id="RU000589"/>
    </source>
</evidence>
<evidence type="ECO:0000256" key="12">
    <source>
        <dbReference type="ARBA" id="ARBA00057335"/>
    </source>
</evidence>
<dbReference type="GO" id="GO:0042545">
    <property type="term" value="P:cell wall modification"/>
    <property type="evidence" value="ECO:0007669"/>
    <property type="project" value="UniProtKB-UniRule"/>
</dbReference>
<feature type="transmembrane region" description="Helical" evidence="15">
    <location>
        <begin position="91"/>
        <end position="113"/>
    </location>
</feature>
<comment type="similarity">
    <text evidence="3">In the N-terminal section; belongs to the PMEI family.</text>
</comment>
<evidence type="ECO:0000256" key="15">
    <source>
        <dbReference type="SAM" id="Phobius"/>
    </source>
</evidence>
<keyword evidence="14" id="KW-0964">Secreted</keyword>
<dbReference type="InterPro" id="IPR011050">
    <property type="entry name" value="Pectin_lyase_fold/virulence"/>
</dbReference>
<keyword evidence="7 14" id="KW-0378">Hydrolase</keyword>
<dbReference type="NCBIfam" id="TIGR01614">
    <property type="entry name" value="PME_inhib"/>
    <property type="match status" value="1"/>
</dbReference>
<keyword evidence="6 14" id="KW-0134">Cell wall</keyword>
<evidence type="ECO:0000256" key="13">
    <source>
        <dbReference type="PROSITE-ProRule" id="PRU10040"/>
    </source>
</evidence>
<evidence type="ECO:0000256" key="1">
    <source>
        <dbReference type="ARBA" id="ARBA00004191"/>
    </source>
</evidence>
<accession>A0AAQ3MYS0</accession>
<dbReference type="InterPro" id="IPR000070">
    <property type="entry name" value="Pectinesterase_cat"/>
</dbReference>
<dbReference type="Pfam" id="PF01095">
    <property type="entry name" value="Pectinesterase"/>
    <property type="match status" value="1"/>
</dbReference>
<dbReference type="InterPro" id="IPR006501">
    <property type="entry name" value="Pectinesterase_inhib_dom"/>
</dbReference>
<evidence type="ECO:0000256" key="7">
    <source>
        <dbReference type="ARBA" id="ARBA00022801"/>
    </source>
</evidence>
<dbReference type="InterPro" id="IPR012334">
    <property type="entry name" value="Pectin_lyas_fold"/>
</dbReference>
<dbReference type="FunFam" id="2.160.20.10:FF:000001">
    <property type="entry name" value="Pectinesterase"/>
    <property type="match status" value="1"/>
</dbReference>
<dbReference type="PROSITE" id="PS00800">
    <property type="entry name" value="PECTINESTERASE_1"/>
    <property type="match status" value="1"/>
</dbReference>
<dbReference type="EMBL" id="CP144693">
    <property type="protein sequence ID" value="WVY99636.1"/>
    <property type="molecule type" value="Genomic_DNA"/>
</dbReference>
<evidence type="ECO:0000256" key="9">
    <source>
        <dbReference type="ARBA" id="ARBA00023157"/>
    </source>
</evidence>
<comment type="similarity">
    <text evidence="4">In the C-terminal section; belongs to the pectinesterase family.</text>
</comment>
<keyword evidence="15" id="KW-0472">Membrane</keyword>
<evidence type="ECO:0000256" key="5">
    <source>
        <dbReference type="ARBA" id="ARBA00013229"/>
    </source>
</evidence>
<evidence type="ECO:0000256" key="2">
    <source>
        <dbReference type="ARBA" id="ARBA00005184"/>
    </source>
</evidence>
<comment type="pathway">
    <text evidence="2 14">Glycan metabolism; pectin degradation; 2-dehydro-3-deoxy-D-gluconate from pectin: step 1/5.</text>
</comment>
<evidence type="ECO:0000313" key="17">
    <source>
        <dbReference type="EMBL" id="WVY99636.1"/>
    </source>
</evidence>
<dbReference type="InterPro" id="IPR035513">
    <property type="entry name" value="Invertase/methylesterase_inhib"/>
</dbReference>
<feature type="non-terminal residue" evidence="17">
    <location>
        <position position="1"/>
    </location>
</feature>
<dbReference type="InterPro" id="IPR033131">
    <property type="entry name" value="Pectinesterase_Asp_AS"/>
</dbReference>
<dbReference type="GO" id="GO:0045490">
    <property type="term" value="P:pectin catabolic process"/>
    <property type="evidence" value="ECO:0007669"/>
    <property type="project" value="UniProtKB-UniRule"/>
</dbReference>
<gene>
    <name evidence="17" type="ORF">V8G54_025706</name>
</gene>
<comment type="function">
    <text evidence="12 14">Acts in the modification of cell walls via demethylesterification of cell wall pectin.</text>
</comment>